<evidence type="ECO:0000313" key="6">
    <source>
        <dbReference type="Proteomes" id="UP000569732"/>
    </source>
</evidence>
<dbReference type="EMBL" id="JACCKB010000019">
    <property type="protein sequence ID" value="NYZ66958.1"/>
    <property type="molecule type" value="Genomic_DNA"/>
</dbReference>
<name>A0A853I8I1_9GAMM</name>
<dbReference type="PANTHER" id="PTHR34535:SF3">
    <property type="entry name" value="HYDROGENASE MATURATION FACTOR HYPA"/>
    <property type="match status" value="1"/>
</dbReference>
<dbReference type="PANTHER" id="PTHR34535">
    <property type="entry name" value="HYDROGENASE MATURATION FACTOR HYPA"/>
    <property type="match status" value="1"/>
</dbReference>
<sequence>MHELSIIQALLQQVRPYTDKSIRRICIEVGGLSCVDPDRLQFCFEMVKEEAALAKTDLVIDNPGGQARCNNCQKLFELVRLGLPCPCGSYNYTLISGQQLTLTEIEFA</sequence>
<proteinExistence type="inferred from homology"/>
<feature type="binding site" evidence="4">
    <location>
        <position position="2"/>
    </location>
    <ligand>
        <name>Ni(2+)</name>
        <dbReference type="ChEBI" id="CHEBI:49786"/>
    </ligand>
</feature>
<dbReference type="InterPro" id="IPR000688">
    <property type="entry name" value="HypA/HybF"/>
</dbReference>
<feature type="binding site" evidence="4">
    <location>
        <position position="69"/>
    </location>
    <ligand>
        <name>Zn(2+)</name>
        <dbReference type="ChEBI" id="CHEBI:29105"/>
    </ligand>
</feature>
<keyword evidence="1 4" id="KW-0533">Nickel</keyword>
<dbReference type="HAMAP" id="MF_00213">
    <property type="entry name" value="HypA_HybF"/>
    <property type="match status" value="1"/>
</dbReference>
<dbReference type="GO" id="GO:0051604">
    <property type="term" value="P:protein maturation"/>
    <property type="evidence" value="ECO:0007669"/>
    <property type="project" value="InterPro"/>
</dbReference>
<accession>A0A853I8I1</accession>
<dbReference type="GO" id="GO:0008270">
    <property type="term" value="F:zinc ion binding"/>
    <property type="evidence" value="ECO:0007669"/>
    <property type="project" value="UniProtKB-UniRule"/>
</dbReference>
<keyword evidence="3 4" id="KW-0862">Zinc</keyword>
<evidence type="ECO:0000256" key="1">
    <source>
        <dbReference type="ARBA" id="ARBA00022596"/>
    </source>
</evidence>
<dbReference type="Proteomes" id="UP000569732">
    <property type="component" value="Unassembled WGS sequence"/>
</dbReference>
<comment type="similarity">
    <text evidence="4">Belongs to the HypA/HybF family.</text>
</comment>
<keyword evidence="2 4" id="KW-0479">Metal-binding</keyword>
<dbReference type="Gene3D" id="3.30.2320.80">
    <property type="match status" value="1"/>
</dbReference>
<dbReference type="Pfam" id="PF01155">
    <property type="entry name" value="HypA"/>
    <property type="match status" value="1"/>
</dbReference>
<evidence type="ECO:0000256" key="2">
    <source>
        <dbReference type="ARBA" id="ARBA00022723"/>
    </source>
</evidence>
<comment type="caution">
    <text evidence="5">The sequence shown here is derived from an EMBL/GenBank/DDBJ whole genome shotgun (WGS) entry which is preliminary data.</text>
</comment>
<dbReference type="AlphaFoldDB" id="A0A853I8I1"/>
<protein>
    <recommendedName>
        <fullName evidence="4">Hydrogenase maturation factor HypA</fullName>
    </recommendedName>
</protein>
<evidence type="ECO:0000313" key="5">
    <source>
        <dbReference type="EMBL" id="NYZ66958.1"/>
    </source>
</evidence>
<dbReference type="GO" id="GO:0016151">
    <property type="term" value="F:nickel cation binding"/>
    <property type="evidence" value="ECO:0007669"/>
    <property type="project" value="UniProtKB-UniRule"/>
</dbReference>
<reference evidence="5 6" key="1">
    <citation type="submission" date="2020-07" db="EMBL/GenBank/DDBJ databases">
        <title>Endozoicomonas sp. nov., isolated from sediment.</title>
        <authorList>
            <person name="Gu T."/>
        </authorList>
    </citation>
    <scope>NUCLEOTIDE SEQUENCE [LARGE SCALE GENOMIC DNA]</scope>
    <source>
        <strain evidence="5 6">SM1973</strain>
    </source>
</reference>
<organism evidence="5 6">
    <name type="scientific">Spartinivicinus marinus</name>
    <dbReference type="NCBI Taxonomy" id="2994442"/>
    <lineage>
        <taxon>Bacteria</taxon>
        <taxon>Pseudomonadati</taxon>
        <taxon>Pseudomonadota</taxon>
        <taxon>Gammaproteobacteria</taxon>
        <taxon>Oceanospirillales</taxon>
        <taxon>Zooshikellaceae</taxon>
        <taxon>Spartinivicinus</taxon>
    </lineage>
</organism>
<keyword evidence="6" id="KW-1185">Reference proteome</keyword>
<comment type="function">
    <text evidence="4">Involved in the maturation of [NiFe] hydrogenases. Required for nickel insertion into the metal center of the hydrogenase.</text>
</comment>
<evidence type="ECO:0000256" key="3">
    <source>
        <dbReference type="ARBA" id="ARBA00022833"/>
    </source>
</evidence>
<feature type="binding site" evidence="4">
    <location>
        <position position="72"/>
    </location>
    <ligand>
        <name>Zn(2+)</name>
        <dbReference type="ChEBI" id="CHEBI:29105"/>
    </ligand>
</feature>
<dbReference type="RefSeq" id="WP_180568979.1">
    <property type="nucleotide sequence ID" value="NZ_JACCKB010000019.1"/>
</dbReference>
<feature type="binding site" evidence="4">
    <location>
        <position position="85"/>
    </location>
    <ligand>
        <name>Zn(2+)</name>
        <dbReference type="ChEBI" id="CHEBI:29105"/>
    </ligand>
</feature>
<feature type="binding site" evidence="4">
    <location>
        <position position="87"/>
    </location>
    <ligand>
        <name>Zn(2+)</name>
        <dbReference type="ChEBI" id="CHEBI:29105"/>
    </ligand>
</feature>
<gene>
    <name evidence="4" type="primary">hypA</name>
    <name evidence="5" type="ORF">H0A36_13130</name>
</gene>
<evidence type="ECO:0000256" key="4">
    <source>
        <dbReference type="HAMAP-Rule" id="MF_00213"/>
    </source>
</evidence>
<dbReference type="PIRSF" id="PIRSF004761">
    <property type="entry name" value="Hydrgn_mat_HypA"/>
    <property type="match status" value="1"/>
</dbReference>